<dbReference type="AlphaFoldDB" id="A0A7R7WBE2"/>
<gene>
    <name evidence="1" type="ORF">AKAW2_50223S</name>
</gene>
<dbReference type="EMBL" id="AP024429">
    <property type="protein sequence ID" value="BCR99881.1"/>
    <property type="molecule type" value="Genomic_DNA"/>
</dbReference>
<accession>A0A7R7WBE2</accession>
<name>A0A7R7WBE2_ASPKA</name>
<evidence type="ECO:0000313" key="1">
    <source>
        <dbReference type="EMBL" id="BCR99881.1"/>
    </source>
</evidence>
<dbReference type="GeneID" id="64961203"/>
<dbReference type="OrthoDB" id="2156052at2759"/>
<organism evidence="1 2">
    <name type="scientific">Aspergillus kawachii</name>
    <name type="common">White koji mold</name>
    <name type="synonym">Aspergillus awamori var. kawachi</name>
    <dbReference type="NCBI Taxonomy" id="1069201"/>
    <lineage>
        <taxon>Eukaryota</taxon>
        <taxon>Fungi</taxon>
        <taxon>Dikarya</taxon>
        <taxon>Ascomycota</taxon>
        <taxon>Pezizomycotina</taxon>
        <taxon>Eurotiomycetes</taxon>
        <taxon>Eurotiomycetidae</taxon>
        <taxon>Eurotiales</taxon>
        <taxon>Aspergillaceae</taxon>
        <taxon>Aspergillus</taxon>
        <taxon>Aspergillus subgen. Circumdati</taxon>
    </lineage>
</organism>
<protein>
    <submittedName>
        <fullName evidence="1">Uncharacterized protein</fullName>
    </submittedName>
</protein>
<dbReference type="Proteomes" id="UP000661280">
    <property type="component" value="Chromosome 5"/>
</dbReference>
<reference evidence="1" key="2">
    <citation type="submission" date="2021-02" db="EMBL/GenBank/DDBJ databases">
        <title>Aspergillus luchuensis mut. kawachii IFO 4304 genome sequence.</title>
        <authorList>
            <person name="Mori K."/>
            <person name="Kadooka C."/>
            <person name="Goto M."/>
            <person name="Futagami T."/>
        </authorList>
    </citation>
    <scope>NUCLEOTIDE SEQUENCE</scope>
    <source>
        <strain evidence="1">IFO 4308</strain>
    </source>
</reference>
<dbReference type="KEGG" id="aluc:AKAW2_50223S"/>
<reference evidence="1" key="1">
    <citation type="submission" date="2021-01" db="EMBL/GenBank/DDBJ databases">
        <authorList>
            <consortium name="Aspergillus luchuensis mut. kawachii IFO 4304 genome sequencing consortium"/>
            <person name="Kazuki M."/>
            <person name="Futagami T."/>
        </authorList>
    </citation>
    <scope>NUCLEOTIDE SEQUENCE</scope>
    <source>
        <strain evidence="1">IFO 4308</strain>
    </source>
</reference>
<sequence length="163" mass="18708">MRKRNRLTTFGEFIQHCHDLLWQPLRAEVRSRSTTGTIPPPTGKYCPLRLRPWTYCAARQRGIYASVCRYLQPTEVDARQLFTTVVALEDYGRRFARRPNSSEQDLETYERLAVEELSTKIPFFSFMSFKERAGVGLLAYDCGEGYSSAAPALGYQILGRLLD</sequence>
<evidence type="ECO:0000313" key="2">
    <source>
        <dbReference type="Proteomes" id="UP000661280"/>
    </source>
</evidence>
<keyword evidence="2" id="KW-1185">Reference proteome</keyword>
<dbReference type="RefSeq" id="XP_041543644.1">
    <property type="nucleotide sequence ID" value="XM_041690017.1"/>
</dbReference>
<proteinExistence type="predicted"/>